<accession>A0A660SEY7</accession>
<gene>
    <name evidence="1" type="ORF">DRP53_08950</name>
</gene>
<dbReference type="InterPro" id="IPR011047">
    <property type="entry name" value="Quinoprotein_ADH-like_sf"/>
</dbReference>
<dbReference type="AlphaFoldDB" id="A0A660SEY7"/>
<proteinExistence type="predicted"/>
<organism evidence="1 2">
    <name type="scientific">candidate division WOR-3 bacterium</name>
    <dbReference type="NCBI Taxonomy" id="2052148"/>
    <lineage>
        <taxon>Bacteria</taxon>
        <taxon>Bacteria division WOR-3</taxon>
    </lineage>
</organism>
<dbReference type="Proteomes" id="UP000268469">
    <property type="component" value="Unassembled WGS sequence"/>
</dbReference>
<protein>
    <recommendedName>
        <fullName evidence="3">T9SS type A sorting domain-containing protein</fullName>
    </recommendedName>
</protein>
<dbReference type="EMBL" id="QNBE01000100">
    <property type="protein sequence ID" value="RKX69193.1"/>
    <property type="molecule type" value="Genomic_DNA"/>
</dbReference>
<evidence type="ECO:0000313" key="2">
    <source>
        <dbReference type="Proteomes" id="UP000268469"/>
    </source>
</evidence>
<evidence type="ECO:0008006" key="3">
    <source>
        <dbReference type="Google" id="ProtNLM"/>
    </source>
</evidence>
<dbReference type="InterPro" id="IPR015943">
    <property type="entry name" value="WD40/YVTN_repeat-like_dom_sf"/>
</dbReference>
<sequence length="441" mass="47492">MMRGMAFAQPDILWTKTFGGTYDDYGLSVQQTTDGGYIIAGYTYSYGAGEADVYLIKTDANGNALWTKTFGGTSDEYGYSVQQTTDGGYIIAGWTKSYGAGGGDVYLVKTDANGNTLWTKTIGGTSGDWGRSVRQTADNGYIIAGITFSYGAGGGDVYLIKTDADGDTLWTRTFGGSSWDEGYSVQQTSDGGYIIAGYTKSYGAGEADVYLIKTDADGNALWTKTFGGTSGDWGRSVRQTTDNGYIIAGRTYSYGAGDDDVYLIKTDADGDTLWTKTFGGSSWDEGYSVQQTTDGGYIIAGWTKSYGAGGYDVYLIKTDADGNTLWTKTIGGTSNDRGRSAQQTTDNGYIIVGYTLSYGAGGYDVYLIKTKPGPDIEEESDNSIRHLHGPTIITGPLQLPKGKEWKVFDVSGREIKPGHIKPGIYFIEVEGRIERKVVKIR</sequence>
<reference evidence="1 2" key="1">
    <citation type="submission" date="2018-06" db="EMBL/GenBank/DDBJ databases">
        <title>Extensive metabolic versatility and redundancy in microbially diverse, dynamic hydrothermal sediments.</title>
        <authorList>
            <person name="Dombrowski N."/>
            <person name="Teske A."/>
            <person name="Baker B.J."/>
        </authorList>
    </citation>
    <scope>NUCLEOTIDE SEQUENCE [LARGE SCALE GENOMIC DNA]</scope>
    <source>
        <strain evidence="1">B36_G15</strain>
    </source>
</reference>
<dbReference type="PANTHER" id="PTHR42754:SF1">
    <property type="entry name" value="LIPOPROTEIN"/>
    <property type="match status" value="1"/>
</dbReference>
<evidence type="ECO:0000313" key="1">
    <source>
        <dbReference type="EMBL" id="RKX69193.1"/>
    </source>
</evidence>
<comment type="caution">
    <text evidence="1">The sequence shown here is derived from an EMBL/GenBank/DDBJ whole genome shotgun (WGS) entry which is preliminary data.</text>
</comment>
<name>A0A660SEY7_UNCW3</name>
<dbReference type="SUPFAM" id="SSF50998">
    <property type="entry name" value="Quinoprotein alcohol dehydrogenase-like"/>
    <property type="match status" value="1"/>
</dbReference>
<dbReference type="PANTHER" id="PTHR42754">
    <property type="entry name" value="ENDOGLUCANASE"/>
    <property type="match status" value="1"/>
</dbReference>
<dbReference type="Gene3D" id="2.130.10.10">
    <property type="entry name" value="YVTN repeat-like/Quinoprotein amine dehydrogenase"/>
    <property type="match status" value="1"/>
</dbReference>